<dbReference type="GO" id="GO:0006614">
    <property type="term" value="P:SRP-dependent cotranslational protein targeting to membrane"/>
    <property type="evidence" value="ECO:0007669"/>
    <property type="project" value="UniProtKB-UniRule"/>
</dbReference>
<reference evidence="16 17" key="1">
    <citation type="submission" date="2019-04" db="EMBL/GenBank/DDBJ databases">
        <title>Taxonomy of novel Haliea sp. from mangrove soil of West Coast of India.</title>
        <authorList>
            <person name="Verma A."/>
            <person name="Kumar P."/>
            <person name="Krishnamurthi S."/>
        </authorList>
    </citation>
    <scope>NUCLEOTIDE SEQUENCE [LARGE SCALE GENOMIC DNA]</scope>
    <source>
        <strain evidence="16 17">SAOS-164</strain>
    </source>
</reference>
<accession>A0A4Z0LUU8</accession>
<proteinExistence type="inferred from homology"/>
<keyword evidence="6" id="KW-0547">Nucleotide-binding</keyword>
<keyword evidence="5" id="KW-1003">Cell membrane</keyword>
<evidence type="ECO:0000256" key="4">
    <source>
        <dbReference type="ARBA" id="ARBA00022448"/>
    </source>
</evidence>
<comment type="similarity">
    <text evidence="2">Belongs to the GTP-binding SRP family.</text>
</comment>
<evidence type="ECO:0000256" key="1">
    <source>
        <dbReference type="ARBA" id="ARBA00004413"/>
    </source>
</evidence>
<evidence type="ECO:0000256" key="7">
    <source>
        <dbReference type="ARBA" id="ARBA00022795"/>
    </source>
</evidence>
<dbReference type="FunFam" id="3.40.50.300:FF:000695">
    <property type="entry name" value="Flagellar biosynthesis regulator FlhF"/>
    <property type="match status" value="1"/>
</dbReference>
<name>A0A4Z0LUU8_9GAMM</name>
<dbReference type="InterPro" id="IPR000897">
    <property type="entry name" value="SRP54_GTPase_dom"/>
</dbReference>
<evidence type="ECO:0000256" key="11">
    <source>
        <dbReference type="ARBA" id="ARBA00023225"/>
    </source>
</evidence>
<dbReference type="SMART" id="SM00962">
    <property type="entry name" value="SRP54"/>
    <property type="match status" value="1"/>
</dbReference>
<dbReference type="SMART" id="SM00382">
    <property type="entry name" value="AAA"/>
    <property type="match status" value="1"/>
</dbReference>
<dbReference type="RefSeq" id="WP_135446599.1">
    <property type="nucleotide sequence ID" value="NZ_SRLE01000018.1"/>
</dbReference>
<comment type="function">
    <text evidence="12">Necessary for flagellar biosynthesis. May be involved in translocation of the flagellum.</text>
</comment>
<comment type="subcellular location">
    <subcellularLocation>
        <location evidence="1">Cell membrane</location>
        <topology evidence="1">Peripheral membrane protein</topology>
        <orientation evidence="1">Cytoplasmic side</orientation>
    </subcellularLocation>
</comment>
<evidence type="ECO:0000259" key="15">
    <source>
        <dbReference type="SMART" id="SM00962"/>
    </source>
</evidence>
<dbReference type="Pfam" id="PF00448">
    <property type="entry name" value="SRP54"/>
    <property type="match status" value="1"/>
</dbReference>
<evidence type="ECO:0000256" key="9">
    <source>
        <dbReference type="ARBA" id="ARBA00023134"/>
    </source>
</evidence>
<dbReference type="GO" id="GO:0044781">
    <property type="term" value="P:bacterial-type flagellum organization"/>
    <property type="evidence" value="ECO:0007669"/>
    <property type="project" value="UniProtKB-UniRule"/>
</dbReference>
<feature type="domain" description="SRP54-type proteins GTP-binding" evidence="15">
    <location>
        <begin position="182"/>
        <end position="380"/>
    </location>
</feature>
<dbReference type="AlphaFoldDB" id="A0A4Z0LUU8"/>
<dbReference type="OrthoDB" id="9778554at2"/>
<dbReference type="GO" id="GO:0015031">
    <property type="term" value="P:protein transport"/>
    <property type="evidence" value="ECO:0007669"/>
    <property type="project" value="UniProtKB-KW"/>
</dbReference>
<sequence>MNVQRFVGVNSREAMRKVKAALGENALILGNHSTPEGIEILAVAESEVPGAAPATPQPVAPAAALVEPEPVVPLTPIAVKPASEAGGGQLGEQLMAEVRDVKAMLAASAARMQGADTNGGRLYRGLLTACFSDELAAELAVQLPEPLQQAAWQPLEIRKWLSRQLELRLPPLADGEGLVDAGGVFALVGPTGSGKTTTTAKIAARYVMRHGAEDLALVSTDYYRVGAHEQLREYASLLDVTFRAVDSQRPLAQVLEELRDKRVVLIDTVGLSQRDERVLGQFAELCEACDDLRFVLLLSGSSHHQTLEEVVRCYRQSALAAGGRIGHCILTKLDEACSPALLVDKVIRHDLQPLFSSAGQRVPEDLDPAMPMAIMQPVLRQLTEEPAAPFAEPPARPADWTRELLSRGRQIGVNLRLLEASVPGFGHLEALWDISLLHTDWQQARVDDLRAGLRGQVTAGGALWAEEAHGEDDIAWPHLLLDADLRPSAITVPPLQNVPAEGRLAALEAQLGSRVHLFPSLPESAALHWLRERDRRWLAAVSARTQVQVRGTAQAVSKAVPADAVAGEIELIYRSQPAILSLSGVPAVFPPVRESVEVERYAGFAWAGVLRCAATGEVVSRRYWLSSGEQAVASLIRAQCAMESFAAMTRHALAQLHGMPGFQACAELRALTAGALAATALRLEMSAEPECVELRQQLQLVLGGKRAANTRTLVDGLAYLFVARELLAPGRMH</sequence>
<evidence type="ECO:0000256" key="12">
    <source>
        <dbReference type="ARBA" id="ARBA00025337"/>
    </source>
</evidence>
<dbReference type="GO" id="GO:0003924">
    <property type="term" value="F:GTPase activity"/>
    <property type="evidence" value="ECO:0007669"/>
    <property type="project" value="UniProtKB-UniRule"/>
</dbReference>
<keyword evidence="7" id="KW-1005">Bacterial flagellum biogenesis</keyword>
<keyword evidence="16" id="KW-0969">Cilium</keyword>
<comment type="caution">
    <text evidence="16">The sequence shown here is derived from an EMBL/GenBank/DDBJ whole genome shotgun (WGS) entry which is preliminary data.</text>
</comment>
<evidence type="ECO:0000256" key="10">
    <source>
        <dbReference type="ARBA" id="ARBA00023136"/>
    </source>
</evidence>
<dbReference type="InterPro" id="IPR020006">
    <property type="entry name" value="FlhF"/>
</dbReference>
<evidence type="ECO:0000256" key="8">
    <source>
        <dbReference type="ARBA" id="ARBA00022927"/>
    </source>
</evidence>
<gene>
    <name evidence="16" type="primary">flhF</name>
    <name evidence="16" type="ORF">E4634_20750</name>
</gene>
<protein>
    <recommendedName>
        <fullName evidence="3 13">Flagellar biosynthesis protein FlhF</fullName>
    </recommendedName>
</protein>
<keyword evidence="16" id="KW-0966">Cell projection</keyword>
<dbReference type="Gene3D" id="1.20.120.1380">
    <property type="entry name" value="Flagellar FlhF biosynthesis protein, N domain"/>
    <property type="match status" value="1"/>
</dbReference>
<dbReference type="GO" id="GO:0005047">
    <property type="term" value="F:signal recognition particle binding"/>
    <property type="evidence" value="ECO:0007669"/>
    <property type="project" value="TreeGrafter"/>
</dbReference>
<keyword evidence="8" id="KW-0653">Protein transport</keyword>
<dbReference type="PANTHER" id="PTHR43134:SF3">
    <property type="entry name" value="FLAGELLAR BIOSYNTHESIS PROTEIN FLHF"/>
    <property type="match status" value="1"/>
</dbReference>
<dbReference type="EMBL" id="SRLE01000018">
    <property type="protein sequence ID" value="TGD70835.1"/>
    <property type="molecule type" value="Genomic_DNA"/>
</dbReference>
<dbReference type="Gene3D" id="3.40.50.300">
    <property type="entry name" value="P-loop containing nucleotide triphosphate hydrolases"/>
    <property type="match status" value="1"/>
</dbReference>
<dbReference type="InterPro" id="IPR003593">
    <property type="entry name" value="AAA+_ATPase"/>
</dbReference>
<dbReference type="SUPFAM" id="SSF52540">
    <property type="entry name" value="P-loop containing nucleoside triphosphate hydrolases"/>
    <property type="match status" value="1"/>
</dbReference>
<evidence type="ECO:0000256" key="2">
    <source>
        <dbReference type="ARBA" id="ARBA00008531"/>
    </source>
</evidence>
<keyword evidence="16" id="KW-0282">Flagellum</keyword>
<dbReference type="CDD" id="cd17873">
    <property type="entry name" value="FlhF"/>
    <property type="match status" value="1"/>
</dbReference>
<keyword evidence="4" id="KW-0813">Transport</keyword>
<keyword evidence="17" id="KW-1185">Reference proteome</keyword>
<dbReference type="NCBIfam" id="TIGR03499">
    <property type="entry name" value="FlhF"/>
    <property type="match status" value="1"/>
</dbReference>
<evidence type="ECO:0000256" key="3">
    <source>
        <dbReference type="ARBA" id="ARBA00014919"/>
    </source>
</evidence>
<organism evidence="16 17">
    <name type="scientific">Mangrovimicrobium sediminis</name>
    <dbReference type="NCBI Taxonomy" id="2562682"/>
    <lineage>
        <taxon>Bacteria</taxon>
        <taxon>Pseudomonadati</taxon>
        <taxon>Pseudomonadota</taxon>
        <taxon>Gammaproteobacteria</taxon>
        <taxon>Cellvibrionales</taxon>
        <taxon>Halieaceae</taxon>
        <taxon>Mangrovimicrobium</taxon>
    </lineage>
</organism>
<dbReference type="InterPro" id="IPR047040">
    <property type="entry name" value="FlhF__GTPase_dom"/>
</dbReference>
<keyword evidence="9" id="KW-0342">GTP-binding</keyword>
<dbReference type="PANTHER" id="PTHR43134">
    <property type="entry name" value="SIGNAL RECOGNITION PARTICLE RECEPTOR SUBUNIT ALPHA"/>
    <property type="match status" value="1"/>
</dbReference>
<dbReference type="GO" id="GO:0005886">
    <property type="term" value="C:plasma membrane"/>
    <property type="evidence" value="ECO:0007669"/>
    <property type="project" value="UniProtKB-SubCell"/>
</dbReference>
<keyword evidence="10" id="KW-0472">Membrane</keyword>
<evidence type="ECO:0000256" key="6">
    <source>
        <dbReference type="ARBA" id="ARBA00022741"/>
    </source>
</evidence>
<evidence type="ECO:0000256" key="5">
    <source>
        <dbReference type="ARBA" id="ARBA00022475"/>
    </source>
</evidence>
<evidence type="ECO:0000313" key="17">
    <source>
        <dbReference type="Proteomes" id="UP000298050"/>
    </source>
</evidence>
<evidence type="ECO:0000259" key="14">
    <source>
        <dbReference type="SMART" id="SM00382"/>
    </source>
</evidence>
<dbReference type="Proteomes" id="UP000298050">
    <property type="component" value="Unassembled WGS sequence"/>
</dbReference>
<dbReference type="GO" id="GO:0005525">
    <property type="term" value="F:GTP binding"/>
    <property type="evidence" value="ECO:0007669"/>
    <property type="project" value="UniProtKB-UniRule"/>
</dbReference>
<keyword evidence="11" id="KW-1006">Bacterial flagellum protein export</keyword>
<evidence type="ECO:0000313" key="16">
    <source>
        <dbReference type="EMBL" id="TGD70835.1"/>
    </source>
</evidence>
<evidence type="ECO:0000256" key="13">
    <source>
        <dbReference type="NCBIfam" id="TIGR03499"/>
    </source>
</evidence>
<dbReference type="InterPro" id="IPR027417">
    <property type="entry name" value="P-loop_NTPase"/>
</dbReference>
<feature type="domain" description="AAA+ ATPase" evidence="14">
    <location>
        <begin position="181"/>
        <end position="354"/>
    </location>
</feature>